<dbReference type="GO" id="GO:0016874">
    <property type="term" value="F:ligase activity"/>
    <property type="evidence" value="ECO:0007669"/>
    <property type="project" value="UniProtKB-KW"/>
</dbReference>
<dbReference type="PROSITE" id="PS51194">
    <property type="entry name" value="HELICASE_CTER"/>
    <property type="match status" value="1"/>
</dbReference>
<dbReference type="GO" id="GO:0003677">
    <property type="term" value="F:DNA binding"/>
    <property type="evidence" value="ECO:0007669"/>
    <property type="project" value="UniProtKB-KW"/>
</dbReference>
<keyword evidence="6" id="KW-0238">DNA-binding</keyword>
<dbReference type="Proteomes" id="UP001324634">
    <property type="component" value="Chromosome"/>
</dbReference>
<evidence type="ECO:0000256" key="9">
    <source>
        <dbReference type="ARBA" id="ARBA00093467"/>
    </source>
</evidence>
<keyword evidence="13" id="KW-1185">Reference proteome</keyword>
<keyword evidence="5" id="KW-0067">ATP-binding</keyword>
<dbReference type="Pfam" id="PF19306">
    <property type="entry name" value="WHD_Lhr"/>
    <property type="match status" value="1"/>
</dbReference>
<dbReference type="Pfam" id="PF08494">
    <property type="entry name" value="DEAD_assoc"/>
    <property type="match status" value="1"/>
</dbReference>
<keyword evidence="2" id="KW-0227">DNA damage</keyword>
<dbReference type="SUPFAM" id="SSF52540">
    <property type="entry name" value="P-loop containing nucleoside triphosphate hydrolases"/>
    <property type="match status" value="1"/>
</dbReference>
<evidence type="ECO:0000256" key="8">
    <source>
        <dbReference type="ARBA" id="ARBA00023235"/>
    </source>
</evidence>
<evidence type="ECO:0000259" key="11">
    <source>
        <dbReference type="PROSITE" id="PS51194"/>
    </source>
</evidence>
<keyword evidence="8" id="KW-0413">Isomerase</keyword>
<dbReference type="Gene3D" id="3.40.50.300">
    <property type="entry name" value="P-loop containing nucleotide triphosphate hydrolases"/>
    <property type="match status" value="2"/>
</dbReference>
<dbReference type="GO" id="GO:0016887">
    <property type="term" value="F:ATP hydrolysis activity"/>
    <property type="evidence" value="ECO:0007669"/>
    <property type="project" value="TreeGrafter"/>
</dbReference>
<keyword evidence="12" id="KW-0436">Ligase</keyword>
<dbReference type="KEGG" id="psti:SOO65_00225"/>
<dbReference type="PANTHER" id="PTHR47962:SF3">
    <property type="entry name" value="LARGE ATP-DEPENDENT HELICASE-RELATED PROTEIN"/>
    <property type="match status" value="1"/>
</dbReference>
<keyword evidence="1" id="KW-0547">Nucleotide-binding</keyword>
<dbReference type="Pfam" id="PF00271">
    <property type="entry name" value="Helicase_C"/>
    <property type="match status" value="1"/>
</dbReference>
<dbReference type="PROSITE" id="PS51192">
    <property type="entry name" value="HELICASE_ATP_BIND_1"/>
    <property type="match status" value="1"/>
</dbReference>
<evidence type="ECO:0000256" key="6">
    <source>
        <dbReference type="ARBA" id="ARBA00023125"/>
    </source>
</evidence>
<dbReference type="Pfam" id="PF00270">
    <property type="entry name" value="DEAD"/>
    <property type="match status" value="1"/>
</dbReference>
<dbReference type="InterPro" id="IPR014001">
    <property type="entry name" value="Helicase_ATP-bd"/>
</dbReference>
<dbReference type="InterPro" id="IPR001650">
    <property type="entry name" value="Helicase_C-like"/>
</dbReference>
<organism evidence="12 13">
    <name type="scientific">Peredibacter starrii</name>
    <dbReference type="NCBI Taxonomy" id="28202"/>
    <lineage>
        <taxon>Bacteria</taxon>
        <taxon>Pseudomonadati</taxon>
        <taxon>Bdellovibrionota</taxon>
        <taxon>Bacteriovoracia</taxon>
        <taxon>Bacteriovoracales</taxon>
        <taxon>Bacteriovoracaceae</taxon>
        <taxon>Peredibacter</taxon>
    </lineage>
</organism>
<dbReference type="CDD" id="cd17922">
    <property type="entry name" value="DEXHc_LHR-like"/>
    <property type="match status" value="1"/>
</dbReference>
<dbReference type="InterPro" id="IPR011545">
    <property type="entry name" value="DEAD/DEAH_box_helicase_dom"/>
</dbReference>
<dbReference type="PANTHER" id="PTHR47962">
    <property type="entry name" value="ATP-DEPENDENT HELICASE LHR-RELATED-RELATED"/>
    <property type="match status" value="1"/>
</dbReference>
<evidence type="ECO:0000256" key="1">
    <source>
        <dbReference type="ARBA" id="ARBA00022741"/>
    </source>
</evidence>
<evidence type="ECO:0000256" key="2">
    <source>
        <dbReference type="ARBA" id="ARBA00022763"/>
    </source>
</evidence>
<dbReference type="RefSeq" id="WP_321395274.1">
    <property type="nucleotide sequence ID" value="NZ_CP139487.1"/>
</dbReference>
<dbReference type="SMART" id="SM00490">
    <property type="entry name" value="HELICc"/>
    <property type="match status" value="1"/>
</dbReference>
<proteinExistence type="inferred from homology"/>
<name>A0AAX4HPD5_9BACT</name>
<dbReference type="PIRSF" id="PIRSF037307">
    <property type="entry name" value="Lhr-like_helic_prd"/>
    <property type="match status" value="1"/>
</dbReference>
<dbReference type="NCBIfam" id="TIGR04121">
    <property type="entry name" value="DEXH_lig_assoc"/>
    <property type="match status" value="1"/>
</dbReference>
<dbReference type="EMBL" id="CP139487">
    <property type="protein sequence ID" value="WPU65173.1"/>
    <property type="molecule type" value="Genomic_DNA"/>
</dbReference>
<evidence type="ECO:0000256" key="3">
    <source>
        <dbReference type="ARBA" id="ARBA00022801"/>
    </source>
</evidence>
<evidence type="ECO:0000259" key="10">
    <source>
        <dbReference type="PROSITE" id="PS51192"/>
    </source>
</evidence>
<accession>A0AAX4HPD5</accession>
<evidence type="ECO:0000313" key="13">
    <source>
        <dbReference type="Proteomes" id="UP001324634"/>
    </source>
</evidence>
<evidence type="ECO:0000256" key="4">
    <source>
        <dbReference type="ARBA" id="ARBA00022806"/>
    </source>
</evidence>
<dbReference type="SMART" id="SM00487">
    <property type="entry name" value="DEXDc"/>
    <property type="match status" value="1"/>
</dbReference>
<dbReference type="InterPro" id="IPR052511">
    <property type="entry name" value="ATP-dep_Helicase"/>
</dbReference>
<reference evidence="12 13" key="1">
    <citation type="submission" date="2023-11" db="EMBL/GenBank/DDBJ databases">
        <title>Peredibacter starrii A3.12.</title>
        <authorList>
            <person name="Mitchell R.J."/>
        </authorList>
    </citation>
    <scope>NUCLEOTIDE SEQUENCE [LARGE SCALE GENOMIC DNA]</scope>
    <source>
        <strain evidence="12 13">A3.12</strain>
    </source>
</reference>
<dbReference type="InterPro" id="IPR013701">
    <property type="entry name" value="Lhr-like_DEAD/DEAH_assoc"/>
</dbReference>
<protein>
    <submittedName>
        <fullName evidence="12">Ligase-associated DNA damage response DEXH box helicase</fullName>
    </submittedName>
</protein>
<gene>
    <name evidence="12" type="ORF">SOO65_00225</name>
</gene>
<evidence type="ECO:0000313" key="12">
    <source>
        <dbReference type="EMBL" id="WPU65173.1"/>
    </source>
</evidence>
<dbReference type="InterPro" id="IPR026362">
    <property type="entry name" value="DEXH_lig_assoc"/>
</dbReference>
<evidence type="ECO:0000256" key="5">
    <source>
        <dbReference type="ARBA" id="ARBA00022840"/>
    </source>
</evidence>
<feature type="domain" description="Helicase ATP-binding" evidence="10">
    <location>
        <begin position="28"/>
        <end position="208"/>
    </location>
</feature>
<feature type="domain" description="Helicase C-terminal" evidence="11">
    <location>
        <begin position="242"/>
        <end position="394"/>
    </location>
</feature>
<dbReference type="AlphaFoldDB" id="A0AAX4HPD5"/>
<keyword evidence="4" id="KW-0347">Helicase</keyword>
<evidence type="ECO:0000256" key="7">
    <source>
        <dbReference type="ARBA" id="ARBA00023204"/>
    </source>
</evidence>
<dbReference type="InterPro" id="IPR045628">
    <property type="entry name" value="Lhr_WH_dom"/>
</dbReference>
<dbReference type="GO" id="GO:0006281">
    <property type="term" value="P:DNA repair"/>
    <property type="evidence" value="ECO:0007669"/>
    <property type="project" value="UniProtKB-KW"/>
</dbReference>
<keyword evidence="3" id="KW-0378">Hydrolase</keyword>
<dbReference type="GO" id="GO:0004386">
    <property type="term" value="F:helicase activity"/>
    <property type="evidence" value="ECO:0007669"/>
    <property type="project" value="UniProtKB-KW"/>
</dbReference>
<dbReference type="CDD" id="cd18796">
    <property type="entry name" value="SF2_C_LHR"/>
    <property type="match status" value="1"/>
</dbReference>
<comment type="similarity">
    <text evidence="9">Belongs to the Lhr helicase family. Lhr-Core subfamily.</text>
</comment>
<dbReference type="GO" id="GO:0005524">
    <property type="term" value="F:ATP binding"/>
    <property type="evidence" value="ECO:0007669"/>
    <property type="project" value="UniProtKB-KW"/>
</dbReference>
<keyword evidence="7" id="KW-0234">DNA repair</keyword>
<dbReference type="InterPro" id="IPR017170">
    <property type="entry name" value="Lhr-like"/>
</dbReference>
<sequence length="811" mass="92977">MSSSRLDWIEKWFETKGWKAREFQLEAWKAYLRGENGLIHVSTGFGKTYAGVLAALADLTLEEQKAPGIHILYISPLRALSADIIKSIQQPIDEMKLPYTVEGRTGDTSASQRAKQKKNPPSILVTTPESFNLLLASEEYREALKKCRLVVIDEWHELMGNKRGVQVQLCLAHLKKLAPNLRIWGLSATVGNPELAGRVLNGNVLKNFVFITEKVSKEIEVQTLLPDEIDSFPWSGHLGLAMLEKVINHVDIKQSCLLFTNVRSQSERWYNEILLRKPEWEPIMAIHHSSIDRERREEVENKIKTGELKLVICTSSLDLGVDFPMVERVYQVGSPKSISRFIQRAGRSGHTPTGVPRIYFVPTHALELFEYMATELAIDRGLKEDIIPPELSFDVLAQHMVTLASGEGLIPSEAFEEIRHTYAYQKIERYQFDNLLLFLTQGGRSLSAYPYYHRLKELNGRYLVHDKKMIQQHLMNVGTITSDPSMRIKFAKGGSLGSVEESFVSKLKKGDRFVFSGKVLEFMMIKDMTVFVRLAPPKAAVVPIWWGSRLPLSSLLTSHLKEIFELIEQGRYQHPLIEFLSPIIEVQKALSRLPGRNYLLLEETLTREGRHLFIFPFEGRLVHEALAALLSVRLSLRTKVTFSFAVSEYGLEILAPSDYKFDLEVIKECLSLDNLTNDIQRSLNMTQLAKKQFRDIAQVSGLVYQNRMGEKRTMKNLQMSSSLLFEVFSKYEPEQPLYNQSFDEVRFFQFQESRLVSVLRKIKEMPFELYKTSRPSPLAFPLIIERIGSLVSSESLQDRLQRMKEKWKQVS</sequence>
<dbReference type="InterPro" id="IPR027417">
    <property type="entry name" value="P-loop_NTPase"/>
</dbReference>